<dbReference type="Proteomes" id="UP000243579">
    <property type="component" value="Unassembled WGS sequence"/>
</dbReference>
<dbReference type="Gene3D" id="1.25.40.10">
    <property type="entry name" value="Tetratricopeptide repeat domain"/>
    <property type="match status" value="2"/>
</dbReference>
<proteinExistence type="predicted"/>
<dbReference type="PANTHER" id="PTHR47447">
    <property type="entry name" value="OS03G0856100 PROTEIN"/>
    <property type="match status" value="1"/>
</dbReference>
<keyword evidence="4" id="KW-1185">Reference proteome</keyword>
<evidence type="ECO:0000256" key="2">
    <source>
        <dbReference type="SAM" id="MobiDB-lite"/>
    </source>
</evidence>
<dbReference type="EMBL" id="JNBR01001555">
    <property type="protein sequence ID" value="OQR85923.1"/>
    <property type="molecule type" value="Genomic_DNA"/>
</dbReference>
<dbReference type="OrthoDB" id="72392at2759"/>
<feature type="compositionally biased region" description="Basic and acidic residues" evidence="2">
    <location>
        <begin position="506"/>
        <end position="527"/>
    </location>
</feature>
<protein>
    <recommendedName>
        <fullName evidence="5">Pentacotripeptide-repeat region of PRORP domain-containing protein</fullName>
    </recommendedName>
</protein>
<organism evidence="3 4">
    <name type="scientific">Achlya hypogyna</name>
    <name type="common">Oomycete</name>
    <name type="synonym">Protoachlya hypogyna</name>
    <dbReference type="NCBI Taxonomy" id="1202772"/>
    <lineage>
        <taxon>Eukaryota</taxon>
        <taxon>Sar</taxon>
        <taxon>Stramenopiles</taxon>
        <taxon>Oomycota</taxon>
        <taxon>Saprolegniomycetes</taxon>
        <taxon>Saprolegniales</taxon>
        <taxon>Achlyaceae</taxon>
        <taxon>Achlya</taxon>
    </lineage>
</organism>
<gene>
    <name evidence="3" type="ORF">ACHHYP_11182</name>
</gene>
<keyword evidence="1" id="KW-0677">Repeat</keyword>
<comment type="caution">
    <text evidence="3">The sequence shown here is derived from an EMBL/GenBank/DDBJ whole genome shotgun (WGS) entry which is preliminary data.</text>
</comment>
<reference evidence="3 4" key="1">
    <citation type="journal article" date="2014" name="Genome Biol. Evol.">
        <title>The secreted proteins of Achlya hypogyna and Thraustotheca clavata identify the ancestral oomycete secretome and reveal gene acquisitions by horizontal gene transfer.</title>
        <authorList>
            <person name="Misner I."/>
            <person name="Blouin N."/>
            <person name="Leonard G."/>
            <person name="Richards T.A."/>
            <person name="Lane C.E."/>
        </authorList>
    </citation>
    <scope>NUCLEOTIDE SEQUENCE [LARGE SCALE GENOMIC DNA]</scope>
    <source>
        <strain evidence="3 4">ATCC 48635</strain>
    </source>
</reference>
<evidence type="ECO:0000313" key="3">
    <source>
        <dbReference type="EMBL" id="OQR85923.1"/>
    </source>
</evidence>
<sequence>MQRAARATTRRWLSAKVPSSPLLKHFNENPEKAMAVFRGLDTLGMGPDAAQLRSILVTLSRAQHNAEMKEVLEYALKRKVSINWSDFFRTGVEHTQSPLDLIALFEAAVALDPTSMPTSSYITMVRQCLKAGDIPRALKLYAHIEQHEFKLHQLNKSIMRVLQELAASPAPSAAVEKAQRLTLDLFVRRRAEPIDMAAYIDAITAVHPPALVLCLRMILRKDTSPVPDHRQLEVRNHVANAAPIFVYCNAHKIPVATELYTWYFLKCKRIQADAAPIVNILLRDYAEKRMVPTLATTMSAVHVCISARENELALAVFRVALDAALPLDQWHFNAGLWLCSKTQDHAMALSLFSRMQTTEGITPSEKTLTSVLLNLRQSTDGWDLPGVLGYFASHKIKPTSWEYSQLVEILSSTPSIAYPDMEQLKPAPNAPKPKPGKKKRTPAEKDLAATEAVRMKPKRTHSVNETLTRRQPRVPRTARASREGSPRQQGAAAERKSWTPLPEAQPEARGETLKAPEPKKDSSCSIM</sequence>
<evidence type="ECO:0000256" key="1">
    <source>
        <dbReference type="ARBA" id="ARBA00022737"/>
    </source>
</evidence>
<dbReference type="InterPro" id="IPR011990">
    <property type="entry name" value="TPR-like_helical_dom_sf"/>
</dbReference>
<dbReference type="PANTHER" id="PTHR47447:SF17">
    <property type="entry name" value="OS12G0638900 PROTEIN"/>
    <property type="match status" value="1"/>
</dbReference>
<accession>A0A1V9YJK8</accession>
<evidence type="ECO:0008006" key="5">
    <source>
        <dbReference type="Google" id="ProtNLM"/>
    </source>
</evidence>
<evidence type="ECO:0000313" key="4">
    <source>
        <dbReference type="Proteomes" id="UP000243579"/>
    </source>
</evidence>
<dbReference type="AlphaFoldDB" id="A0A1V9YJK8"/>
<feature type="region of interest" description="Disordered" evidence="2">
    <location>
        <begin position="420"/>
        <end position="527"/>
    </location>
</feature>
<name>A0A1V9YJK8_ACHHY</name>